<accession>A0AAF0D1B1</accession>
<dbReference type="EC" id="3.4.11.-" evidence="2"/>
<reference evidence="2" key="1">
    <citation type="journal article" date="2017" name="Nature">
        <title>Asgard archaea illuminate the origin of eukaryotic cellular complexity.</title>
        <authorList>
            <person name="Zaremba-Niedzwiedzka K."/>
            <person name="Caceres E.F."/>
            <person name="Saw J.H."/>
            <person name="Backstrom D."/>
            <person name="Juzokaite L."/>
            <person name="Vancaester E."/>
            <person name="Seitz K.W."/>
            <person name="Anantharaman K."/>
            <person name="Starnawski P."/>
            <person name="Kjeldsen K.U."/>
            <person name="Scott M.B."/>
            <person name="Nunoura T."/>
            <person name="Banfield J.F."/>
            <person name="Schramm A."/>
            <person name="Baker B.J."/>
            <person name="Spang A."/>
            <person name="Ettema T.J.G."/>
        </authorList>
    </citation>
    <scope>NUCLEOTIDE SEQUENCE</scope>
    <source>
        <strain evidence="2">LCB_4</strain>
    </source>
</reference>
<protein>
    <submittedName>
        <fullName evidence="2">Aminopeptidase</fullName>
        <ecNumber evidence="2">3.4.11.-</ecNumber>
    </submittedName>
</protein>
<dbReference type="PANTHER" id="PTHR34448:SF1">
    <property type="entry name" value="BLL6088 PROTEIN"/>
    <property type="match status" value="1"/>
</dbReference>
<organism evidence="2 3">
    <name type="scientific">Odinarchaeota yellowstonii (strain LCB_4)</name>
    <dbReference type="NCBI Taxonomy" id="1841599"/>
    <lineage>
        <taxon>Archaea</taxon>
        <taxon>Promethearchaeati</taxon>
        <taxon>Candidatus Odinarchaeota</taxon>
        <taxon>Candidatus Odinarchaeia</taxon>
        <taxon>Candidatus Odinarchaeales</taxon>
        <taxon>Candidatus Odinarchaeaceae</taxon>
        <taxon>Candidatus Odinarchaeum</taxon>
    </lineage>
</organism>
<evidence type="ECO:0000313" key="2">
    <source>
        <dbReference type="EMBL" id="WEU39827.1"/>
    </source>
</evidence>
<name>A0AAF0D1B1_ODILC</name>
<keyword evidence="2" id="KW-0031">Aminopeptidase</keyword>
<keyword evidence="2" id="KW-0378">Hydrolase</keyword>
<dbReference type="AlphaFoldDB" id="A0AAF0D1B1"/>
<evidence type="ECO:0000313" key="3">
    <source>
        <dbReference type="Proteomes" id="UP000186851"/>
    </source>
</evidence>
<dbReference type="InterPro" id="IPR052170">
    <property type="entry name" value="M29_Exopeptidase"/>
</dbReference>
<dbReference type="KEGG" id="oyw:OdinLCB4_004980"/>
<gene>
    <name evidence="2" type="ORF">OdinLCB4_004980</name>
</gene>
<dbReference type="Pfam" id="PF26233">
    <property type="entry name" value="NicX"/>
    <property type="match status" value="1"/>
</dbReference>
<keyword evidence="1" id="KW-0479">Metal-binding</keyword>
<dbReference type="GO" id="GO:0004177">
    <property type="term" value="F:aminopeptidase activity"/>
    <property type="evidence" value="ECO:0007669"/>
    <property type="project" value="UniProtKB-KW"/>
</dbReference>
<reference evidence="2" key="2">
    <citation type="journal article" date="2022" name="Nat. Microbiol.">
        <title>A closed Candidatus Odinarchaeum chromosome exposes Asgard archaeal viruses.</title>
        <authorList>
            <person name="Tamarit D."/>
            <person name="Caceres E.F."/>
            <person name="Krupovic M."/>
            <person name="Nijland R."/>
            <person name="Eme L."/>
            <person name="Robinson N.P."/>
            <person name="Ettema T.J.G."/>
        </authorList>
    </citation>
    <scope>NUCLEOTIDE SEQUENCE</scope>
    <source>
        <strain evidence="2">LCB_4</strain>
    </source>
</reference>
<dbReference type="PANTHER" id="PTHR34448">
    <property type="entry name" value="AMINOPEPTIDASE"/>
    <property type="match status" value="1"/>
</dbReference>
<dbReference type="InterPro" id="IPR058739">
    <property type="entry name" value="NicX"/>
</dbReference>
<dbReference type="GO" id="GO:0046872">
    <property type="term" value="F:metal ion binding"/>
    <property type="evidence" value="ECO:0007669"/>
    <property type="project" value="UniProtKB-KW"/>
</dbReference>
<dbReference type="SUPFAM" id="SSF144052">
    <property type="entry name" value="Thermophilic metalloprotease-like"/>
    <property type="match status" value="1"/>
</dbReference>
<evidence type="ECO:0000256" key="1">
    <source>
        <dbReference type="ARBA" id="ARBA00022723"/>
    </source>
</evidence>
<proteinExistence type="predicted"/>
<dbReference type="EMBL" id="CP091871">
    <property type="protein sequence ID" value="WEU39827.1"/>
    <property type="molecule type" value="Genomic_DNA"/>
</dbReference>
<keyword evidence="2" id="KW-0645">Protease</keyword>
<dbReference type="Proteomes" id="UP000186851">
    <property type="component" value="Chromosome"/>
</dbReference>
<sequence>MPTGSNPISNNIIRFLKNNLNLTDEDRCLILNDLPNTMELKNKPVKELKNMFNRVFLALKIFRICSKKFTENTELLTYPSTGVSGAEPPEYISAAMLNYDVIIMLTTHSLTHTDARRNATSRGARIASMPGFTESMLKPGGPMDVDYNMIAAETRKLAEEASKRNLIKITSVEGVEFNLLKGSRKFIVDDGLYTKPGSWGNLPAGEVYCAPIEGTANGVLYVRRGWYPNLTEDMELTVENGYVKEVVGGGKTGKYFRKLLGLDSPQPDEKIKARRCIAEFGIGANPKAKKTDNILEAEKIKGTVHIAIGDNSHFGGLNKADIHIDFILPNVSVWLDESKIIDNGHWRV</sequence>